<dbReference type="Pfam" id="PF10996">
    <property type="entry name" value="Beta-Casp"/>
    <property type="match status" value="1"/>
</dbReference>
<dbReference type="OrthoDB" id="40950at2157"/>
<dbReference type="InterPro" id="IPR022712">
    <property type="entry name" value="Beta_Casp"/>
</dbReference>
<dbReference type="CDD" id="cd16295">
    <property type="entry name" value="TTHA0252-CPSF-like_MBL-fold"/>
    <property type="match status" value="1"/>
</dbReference>
<dbReference type="KEGG" id="mok:Metok_1475"/>
<evidence type="ECO:0000256" key="1">
    <source>
        <dbReference type="ARBA" id="ARBA00022801"/>
    </source>
</evidence>
<dbReference type="GO" id="GO:0004521">
    <property type="term" value="F:RNA endonuclease activity"/>
    <property type="evidence" value="ECO:0007669"/>
    <property type="project" value="TreeGrafter"/>
</dbReference>
<evidence type="ECO:0000259" key="3">
    <source>
        <dbReference type="SMART" id="SM01027"/>
    </source>
</evidence>
<dbReference type="InterPro" id="IPR011108">
    <property type="entry name" value="RMMBL"/>
</dbReference>
<dbReference type="Proteomes" id="UP000009296">
    <property type="component" value="Chromosome"/>
</dbReference>
<protein>
    <submittedName>
        <fullName evidence="4">RNA-metabolising metallo-beta-lactamase</fullName>
    </submittedName>
</protein>
<dbReference type="RefSeq" id="WP_013867619.1">
    <property type="nucleotide sequence ID" value="NC_015636.1"/>
</dbReference>
<evidence type="ECO:0000259" key="2">
    <source>
        <dbReference type="SMART" id="SM00849"/>
    </source>
</evidence>
<dbReference type="AlphaFoldDB" id="F8AK69"/>
<dbReference type="GeneID" id="10773633"/>
<dbReference type="GO" id="GO:0016787">
    <property type="term" value="F:hydrolase activity"/>
    <property type="evidence" value="ECO:0007669"/>
    <property type="project" value="UniProtKB-KW"/>
</dbReference>
<reference evidence="4" key="1">
    <citation type="submission" date="2011-05" db="EMBL/GenBank/DDBJ databases">
        <title>Complete sequence of chromosome of Methanothermococcus okinawensis IH1.</title>
        <authorList>
            <consortium name="US DOE Joint Genome Institute"/>
            <person name="Lucas S."/>
            <person name="Han J."/>
            <person name="Lapidus A."/>
            <person name="Cheng J.-F."/>
            <person name="Goodwin L."/>
            <person name="Pitluck S."/>
            <person name="Peters L."/>
            <person name="Mikhailova N."/>
            <person name="Held B."/>
            <person name="Han C."/>
            <person name="Tapia R."/>
            <person name="Land M."/>
            <person name="Hauser L."/>
            <person name="Kyrpides N."/>
            <person name="Ivanova N."/>
            <person name="Pagani I."/>
            <person name="Sieprawska-Lupa M."/>
            <person name="Takai K."/>
            <person name="Miyazaki J."/>
            <person name="Whitman W."/>
            <person name="Woyke T."/>
        </authorList>
    </citation>
    <scope>NUCLEOTIDE SEQUENCE</scope>
    <source>
        <strain evidence="4">IH1</strain>
    </source>
</reference>
<dbReference type="Gene3D" id="3.60.15.10">
    <property type="entry name" value="Ribonuclease Z/Hydroxyacylglutathione hydrolase-like"/>
    <property type="match status" value="1"/>
</dbReference>
<dbReference type="InterPro" id="IPR001279">
    <property type="entry name" value="Metallo-B-lactamas"/>
</dbReference>
<dbReference type="Pfam" id="PF07521">
    <property type="entry name" value="RMMBL"/>
    <property type="match status" value="1"/>
</dbReference>
<keyword evidence="1" id="KW-0378">Hydrolase</keyword>
<dbReference type="SMART" id="SM00849">
    <property type="entry name" value="Lactamase_B"/>
    <property type="match status" value="1"/>
</dbReference>
<dbReference type="Gene3D" id="3.40.50.10890">
    <property type="match status" value="1"/>
</dbReference>
<dbReference type="HOGENOM" id="CLU_009673_5_1_2"/>
<proteinExistence type="predicted"/>
<dbReference type="SUPFAM" id="SSF56281">
    <property type="entry name" value="Metallo-hydrolase/oxidoreductase"/>
    <property type="match status" value="1"/>
</dbReference>
<keyword evidence="5" id="KW-1185">Reference proteome</keyword>
<dbReference type="eggNOG" id="arCOG00541">
    <property type="taxonomic scope" value="Archaea"/>
</dbReference>
<dbReference type="SMART" id="SM01027">
    <property type="entry name" value="Beta-Casp"/>
    <property type="match status" value="1"/>
</dbReference>
<evidence type="ECO:0000313" key="4">
    <source>
        <dbReference type="EMBL" id="AEH07438.1"/>
    </source>
</evidence>
<accession>F8AK69</accession>
<dbReference type="PANTHER" id="PTHR11203:SF37">
    <property type="entry name" value="INTEGRATOR COMPLEX SUBUNIT 11"/>
    <property type="match status" value="1"/>
</dbReference>
<dbReference type="InterPro" id="IPR050698">
    <property type="entry name" value="MBL"/>
</dbReference>
<dbReference type="PANTHER" id="PTHR11203">
    <property type="entry name" value="CLEAVAGE AND POLYADENYLATION SPECIFICITY FACTOR FAMILY MEMBER"/>
    <property type="match status" value="1"/>
</dbReference>
<gene>
    <name evidence="4" type="ordered locus">Metok_1475</name>
</gene>
<feature type="domain" description="Beta-Casp" evidence="3">
    <location>
        <begin position="233"/>
        <end position="347"/>
    </location>
</feature>
<dbReference type="STRING" id="647113.Metok_1475"/>
<evidence type="ECO:0000313" key="5">
    <source>
        <dbReference type="Proteomes" id="UP000009296"/>
    </source>
</evidence>
<dbReference type="InterPro" id="IPR036866">
    <property type="entry name" value="RibonucZ/Hydroxyglut_hydro"/>
</dbReference>
<sequence length="427" mass="48692">MDILFRGGAMEVGRSCIEVRSDKSNIFLDCGVKLSEDNPEYPVFDKIHPDAVFVSHAHLDHTGSLPILSHLHMHCPVYTTSMTKAITKELLRDSLKIGIEENRELPFNKGDINNILHHHKYVKYGEIYNIRDFEYIYYDAGHIPGSASIYLNYNNGKKIVYTGDIKLSKTRLTKGADLSYCDNDIDILIIESTYGNRLHPNRKQLEKEFLNKVKETVERGGTAIIPVFAVDRSQEVILMLNDLDLDVPIYFDGLGVKITKIMLGQHPKYLRNHKKLKRAFSNTYTVENEERHYVIKDLKENGGIIVSTAGMLNGGPVIKYISNFWNDPKSSLIFTGYQVKNTAGRILLETGKLPIGEMMVEPKFEISFYEFSAHAGMDELRTVVKKANPEILIIQHGEEEAINVFKEWAIEEGFKTYTPKLCDRIDI</sequence>
<dbReference type="EMBL" id="CP002792">
    <property type="protein sequence ID" value="AEH07438.1"/>
    <property type="molecule type" value="Genomic_DNA"/>
</dbReference>
<organism evidence="4 5">
    <name type="scientific">Methanothermococcus okinawensis (strain DSM 14208 / JCM 11175 / IH1)</name>
    <dbReference type="NCBI Taxonomy" id="647113"/>
    <lineage>
        <taxon>Archaea</taxon>
        <taxon>Methanobacteriati</taxon>
        <taxon>Methanobacteriota</taxon>
        <taxon>Methanomada group</taxon>
        <taxon>Methanococci</taxon>
        <taxon>Methanococcales</taxon>
        <taxon>Methanococcaceae</taxon>
        <taxon>Methanothermococcus</taxon>
    </lineage>
</organism>
<name>F8AK69_METOI</name>
<feature type="domain" description="Metallo-beta-lactamase" evidence="2">
    <location>
        <begin position="13"/>
        <end position="202"/>
    </location>
</feature>
<dbReference type="Pfam" id="PF23023">
    <property type="entry name" value="Anti-Pycsar_Apyc1"/>
    <property type="match status" value="1"/>
</dbReference>